<accession>A0A2A9CVB0</accession>
<evidence type="ECO:0000256" key="5">
    <source>
        <dbReference type="ARBA" id="ARBA00046577"/>
    </source>
</evidence>
<dbReference type="Proteomes" id="UP000226079">
    <property type="component" value="Unassembled WGS sequence"/>
</dbReference>
<dbReference type="InterPro" id="IPR036662">
    <property type="entry name" value="PTS_EIIA_man-typ_sf"/>
</dbReference>
<dbReference type="InterPro" id="IPR039643">
    <property type="entry name" value="DhaM"/>
</dbReference>
<dbReference type="GO" id="GO:0019563">
    <property type="term" value="P:glycerol catabolic process"/>
    <property type="evidence" value="ECO:0007669"/>
    <property type="project" value="InterPro"/>
</dbReference>
<gene>
    <name evidence="7" type="ORF">ATK74_2922</name>
</gene>
<keyword evidence="8" id="KW-1185">Reference proteome</keyword>
<dbReference type="PANTHER" id="PTHR38594:SF1">
    <property type="entry name" value="PEP-DEPENDENT DIHYDROXYACETONE KINASE, PHOSPHORYL DONOR SUBUNIT DHAM"/>
    <property type="match status" value="1"/>
</dbReference>
<evidence type="ECO:0000256" key="2">
    <source>
        <dbReference type="ARBA" id="ARBA00002788"/>
    </source>
</evidence>
<dbReference type="EC" id="2.7.1.121" evidence="3"/>
<organism evidence="7 8">
    <name type="scientific">Propionicimonas paludicola</name>
    <dbReference type="NCBI Taxonomy" id="185243"/>
    <lineage>
        <taxon>Bacteria</taxon>
        <taxon>Bacillati</taxon>
        <taxon>Actinomycetota</taxon>
        <taxon>Actinomycetes</taxon>
        <taxon>Propionibacteriales</taxon>
        <taxon>Nocardioidaceae</taxon>
        <taxon>Propionicimonas</taxon>
    </lineage>
</organism>
<dbReference type="InterPro" id="IPR004701">
    <property type="entry name" value="PTS_EIIA_man-typ"/>
</dbReference>
<name>A0A2A9CVB0_9ACTN</name>
<protein>
    <recommendedName>
        <fullName evidence="3">phosphoenolpyruvate--glycerone phosphotransferase</fullName>
        <ecNumber evidence="3">2.7.1.121</ecNumber>
    </recommendedName>
</protein>
<dbReference type="GO" id="GO:0016020">
    <property type="term" value="C:membrane"/>
    <property type="evidence" value="ECO:0007669"/>
    <property type="project" value="InterPro"/>
</dbReference>
<dbReference type="PANTHER" id="PTHR38594">
    <property type="entry name" value="PEP-DEPENDENT DIHYDROXYACETONE KINASE, PHOSPHORYL DONOR SUBUNIT DHAM"/>
    <property type="match status" value="1"/>
</dbReference>
<dbReference type="AlphaFoldDB" id="A0A2A9CVB0"/>
<dbReference type="EMBL" id="PDJC01000001">
    <property type="protein sequence ID" value="PFG18338.1"/>
    <property type="molecule type" value="Genomic_DNA"/>
</dbReference>
<dbReference type="SUPFAM" id="SSF53062">
    <property type="entry name" value="PTS system fructose IIA component-like"/>
    <property type="match status" value="1"/>
</dbReference>
<dbReference type="Pfam" id="PF03610">
    <property type="entry name" value="EIIA-man"/>
    <property type="match status" value="1"/>
</dbReference>
<comment type="catalytic activity">
    <reaction evidence="1">
        <text>dihydroxyacetone + phosphoenolpyruvate = dihydroxyacetone phosphate + pyruvate</text>
        <dbReference type="Rhea" id="RHEA:18381"/>
        <dbReference type="ChEBI" id="CHEBI:15361"/>
        <dbReference type="ChEBI" id="CHEBI:16016"/>
        <dbReference type="ChEBI" id="CHEBI:57642"/>
        <dbReference type="ChEBI" id="CHEBI:58702"/>
        <dbReference type="EC" id="2.7.1.121"/>
    </reaction>
</comment>
<dbReference type="RefSeq" id="WP_098461703.1">
    <property type="nucleotide sequence ID" value="NZ_PDJC01000001.1"/>
</dbReference>
<evidence type="ECO:0000256" key="1">
    <source>
        <dbReference type="ARBA" id="ARBA00001113"/>
    </source>
</evidence>
<keyword evidence="4" id="KW-0808">Transferase</keyword>
<dbReference type="GO" id="GO:0009401">
    <property type="term" value="P:phosphoenolpyruvate-dependent sugar phosphotransferase system"/>
    <property type="evidence" value="ECO:0007669"/>
    <property type="project" value="InterPro"/>
</dbReference>
<feature type="domain" description="PTS EIIA type-4" evidence="6">
    <location>
        <begin position="3"/>
        <end position="130"/>
    </location>
</feature>
<dbReference type="GO" id="GO:0047324">
    <property type="term" value="F:phosphoenolpyruvate-glycerone phosphotransferase activity"/>
    <property type="evidence" value="ECO:0007669"/>
    <property type="project" value="UniProtKB-EC"/>
</dbReference>
<proteinExistence type="predicted"/>
<reference evidence="7 8" key="1">
    <citation type="submission" date="2017-10" db="EMBL/GenBank/DDBJ databases">
        <title>Sequencing the genomes of 1000 actinobacteria strains.</title>
        <authorList>
            <person name="Klenk H.-P."/>
        </authorList>
    </citation>
    <scope>NUCLEOTIDE SEQUENCE [LARGE SCALE GENOMIC DNA]</scope>
    <source>
        <strain evidence="7 8">DSM 15597</strain>
    </source>
</reference>
<comment type="function">
    <text evidence="2">Component of the dihydroxyacetone kinase complex, which is responsible for the phosphoenolpyruvate (PEP)-dependent phosphorylation of dihydroxyacetone. DhaM serves as the phosphoryl donor. Is phosphorylated by phosphoenolpyruvate in an EI- and HPr-dependent reaction, and a phosphorelay system on histidine residues finally leads to phosphoryl transfer to DhaL and dihydroxyacetone.</text>
</comment>
<evidence type="ECO:0000256" key="4">
    <source>
        <dbReference type="ARBA" id="ARBA00022679"/>
    </source>
</evidence>
<comment type="caution">
    <text evidence="7">The sequence shown here is derived from an EMBL/GenBank/DDBJ whole genome shotgun (WGS) entry which is preliminary data.</text>
</comment>
<evidence type="ECO:0000313" key="8">
    <source>
        <dbReference type="Proteomes" id="UP000226079"/>
    </source>
</evidence>
<dbReference type="OrthoDB" id="9765468at2"/>
<dbReference type="PROSITE" id="PS51096">
    <property type="entry name" value="PTS_EIIA_TYPE_4"/>
    <property type="match status" value="1"/>
</dbReference>
<evidence type="ECO:0000256" key="3">
    <source>
        <dbReference type="ARBA" id="ARBA00012095"/>
    </source>
</evidence>
<dbReference type="Gene3D" id="3.40.50.510">
    <property type="entry name" value="Phosphotransferase system, mannose-type IIA component"/>
    <property type="match status" value="1"/>
</dbReference>
<dbReference type="InterPro" id="IPR012844">
    <property type="entry name" value="DhaM_N"/>
</dbReference>
<evidence type="ECO:0000259" key="6">
    <source>
        <dbReference type="PROSITE" id="PS51096"/>
    </source>
</evidence>
<evidence type="ECO:0000313" key="7">
    <source>
        <dbReference type="EMBL" id="PFG18338.1"/>
    </source>
</evidence>
<sequence length="130" mass="13245">MSSVGLVIVSHSAQLADGVVELASQMARDVQLRAAGGTDDGRIGTSFDKVSAAITELREAGLDVAILTDLGSATMTVDSVLEFLDEDEAAHVKFSDGPLVEGAVAAAVTSQVGGDLDAVVAAGRARELFE</sequence>
<comment type="subunit">
    <text evidence="5">Homodimer. The dihydroxyacetone kinase complex is composed of a homodimer of DhaM, a homodimer of DhaK and the subunit DhaL.</text>
</comment>
<dbReference type="NCBIfam" id="TIGR02364">
    <property type="entry name" value="dha_pts"/>
    <property type="match status" value="1"/>
</dbReference>